<name>A0A6C0QRI2_9BACL</name>
<dbReference type="AlphaFoldDB" id="A0A6C0QRI2"/>
<reference evidence="1 4" key="1">
    <citation type="journal article" date="2020" name="Int. J. Med. Microbiol.">
        <title>Discovery of Paenibacillus larvae ERIC V: Phenotypic and genomic comparison to genotypes ERIC I-IV reveal different inventories of virulence factors which correlate with epidemiological prevalences of American Foulbrood.</title>
        <authorList>
            <person name="Beims H."/>
            <person name="Bunk B."/>
            <person name="Erler S."/>
            <person name="Mohr K.I."/>
            <person name="Sproer C."/>
            <person name="Pradella S."/>
            <person name="Gunther G."/>
            <person name="Rohde M."/>
            <person name="von der Ohe W."/>
            <person name="Steinert M."/>
        </authorList>
    </citation>
    <scope>NUCLEOTIDE SEQUENCE [LARGE SCALE GENOMIC DNA]</scope>
    <source>
        <strain evidence="1">Eric_V</strain>
    </source>
</reference>
<organism evidence="1 4">
    <name type="scientific">Paenibacillus larvae subsp. larvae</name>
    <dbReference type="NCBI Taxonomy" id="147375"/>
    <lineage>
        <taxon>Bacteria</taxon>
        <taxon>Bacillati</taxon>
        <taxon>Bacillota</taxon>
        <taxon>Bacilli</taxon>
        <taxon>Bacillales</taxon>
        <taxon>Paenibacillaceae</taxon>
        <taxon>Paenibacillus</taxon>
    </lineage>
</organism>
<dbReference type="EMBL" id="CP019717">
    <property type="protein sequence ID" value="QHZ52437.1"/>
    <property type="molecule type" value="Genomic_DNA"/>
</dbReference>
<evidence type="ECO:0000313" key="3">
    <source>
        <dbReference type="EMBL" id="QHZ52744.1"/>
    </source>
</evidence>
<sequence length="59" mass="6559">MNCPDCASELVETSTGYQCQTCGETFKQMAIEDYESNLPMHREDKKSKPGVCYGTSCNV</sequence>
<proteinExistence type="predicted"/>
<dbReference type="SUPFAM" id="SSF161187">
    <property type="entry name" value="YfgJ-like"/>
    <property type="match status" value="1"/>
</dbReference>
<evidence type="ECO:0000313" key="2">
    <source>
        <dbReference type="EMBL" id="QHZ52437.1"/>
    </source>
</evidence>
<accession>A0A6C0QRI2</accession>
<evidence type="ECO:0000313" key="4">
    <source>
        <dbReference type="Proteomes" id="UP000464330"/>
    </source>
</evidence>
<protein>
    <submittedName>
        <fullName evidence="1">Uncharacterized protein</fullName>
    </submittedName>
</protein>
<evidence type="ECO:0000313" key="1">
    <source>
        <dbReference type="EMBL" id="QHZ51302.1"/>
    </source>
</evidence>
<dbReference type="Proteomes" id="UP000464330">
    <property type="component" value="Chromosome"/>
</dbReference>
<gene>
    <name evidence="1" type="ORF">ERICV_02155</name>
    <name evidence="2" type="ORF">ERICV_03326</name>
    <name evidence="3" type="ORF">ERICV_03645</name>
</gene>
<dbReference type="EMBL" id="CP019717">
    <property type="protein sequence ID" value="QHZ52744.1"/>
    <property type="molecule type" value="Genomic_DNA"/>
</dbReference>
<dbReference type="EMBL" id="CP019717">
    <property type="protein sequence ID" value="QHZ51302.1"/>
    <property type="molecule type" value="Genomic_DNA"/>
</dbReference>